<keyword evidence="5 6" id="KW-0472">Membrane</keyword>
<dbReference type="Pfam" id="PF03739">
    <property type="entry name" value="LptF_LptG"/>
    <property type="match status" value="1"/>
</dbReference>
<gene>
    <name evidence="7" type="ORF">IAB08_07665</name>
</gene>
<evidence type="ECO:0000256" key="4">
    <source>
        <dbReference type="ARBA" id="ARBA00022989"/>
    </source>
</evidence>
<comment type="caution">
    <text evidence="7">The sequence shown here is derived from an EMBL/GenBank/DDBJ whole genome shotgun (WGS) entry which is preliminary data.</text>
</comment>
<sequence length="388" mass="43779">AGIPLRRVMFSTILASVVISGVAFYFANNAVPKAYKLHRQKYQEMQQTRPAVNVQEGIYYYGIPDYVIRVGHKEDDGLYLEDVQIYDHSEKKGNRAVTMSNTGSMFTRDNGRYLVFNLYDGFSYGEDVEQAKFGGSDRKKNDDSFTRIKFDTQTLVIDLSEYEGPEVDEDMYGRHQKALGLKALGKQIDTLRMRADRRVSELVLSINGRSYYLGSLIGGDTAMVAKMDKMIADADFTPSYVLPTLVRKDLQNASAQAKSMANDMSYYKKDVQYQKERLNSYRVEEHKKFSLSVGCLILFFIGAPLGALIRKGGMGMPLVVSVLLFIIYYTLSVIGEKAAIEGSLTCTLGSWLATVIFFPFGLFLTIQATIDSSLVDADTWRKLFRKRK</sequence>
<keyword evidence="2" id="KW-1003">Cell membrane</keyword>
<protein>
    <submittedName>
        <fullName evidence="7">LptF/LptG family permease</fullName>
    </submittedName>
</protein>
<dbReference type="InterPro" id="IPR005495">
    <property type="entry name" value="LptG/LptF_permease"/>
</dbReference>
<feature type="non-terminal residue" evidence="7">
    <location>
        <position position="1"/>
    </location>
</feature>
<keyword evidence="4 6" id="KW-1133">Transmembrane helix</keyword>
<evidence type="ECO:0000313" key="7">
    <source>
        <dbReference type="EMBL" id="MBO8433153.1"/>
    </source>
</evidence>
<accession>A0A9D9DUX3</accession>
<feature type="transmembrane region" description="Helical" evidence="6">
    <location>
        <begin position="289"/>
        <end position="309"/>
    </location>
</feature>
<dbReference type="PANTHER" id="PTHR33529:SF6">
    <property type="entry name" value="YJGP_YJGQ FAMILY PERMEASE"/>
    <property type="match status" value="1"/>
</dbReference>
<reference evidence="7" key="2">
    <citation type="journal article" date="2021" name="PeerJ">
        <title>Extensive microbial diversity within the chicken gut microbiome revealed by metagenomics and culture.</title>
        <authorList>
            <person name="Gilroy R."/>
            <person name="Ravi A."/>
            <person name="Getino M."/>
            <person name="Pursley I."/>
            <person name="Horton D.L."/>
            <person name="Alikhan N.F."/>
            <person name="Baker D."/>
            <person name="Gharbi K."/>
            <person name="Hall N."/>
            <person name="Watson M."/>
            <person name="Adriaenssens E.M."/>
            <person name="Foster-Nyarko E."/>
            <person name="Jarju S."/>
            <person name="Secka A."/>
            <person name="Antonio M."/>
            <person name="Oren A."/>
            <person name="Chaudhuri R.R."/>
            <person name="La Ragione R."/>
            <person name="Hildebrand F."/>
            <person name="Pallen M.J."/>
        </authorList>
    </citation>
    <scope>NUCLEOTIDE SEQUENCE</scope>
    <source>
        <strain evidence="7">2889</strain>
    </source>
</reference>
<keyword evidence="3 6" id="KW-0812">Transmembrane</keyword>
<evidence type="ECO:0000256" key="1">
    <source>
        <dbReference type="ARBA" id="ARBA00004651"/>
    </source>
</evidence>
<dbReference type="GO" id="GO:0015920">
    <property type="term" value="P:lipopolysaccharide transport"/>
    <property type="evidence" value="ECO:0007669"/>
    <property type="project" value="TreeGrafter"/>
</dbReference>
<feature type="transmembrane region" description="Helical" evidence="6">
    <location>
        <begin position="12"/>
        <end position="31"/>
    </location>
</feature>
<dbReference type="GO" id="GO:0043190">
    <property type="term" value="C:ATP-binding cassette (ABC) transporter complex"/>
    <property type="evidence" value="ECO:0007669"/>
    <property type="project" value="TreeGrafter"/>
</dbReference>
<name>A0A9D9DUX3_9BACT</name>
<feature type="transmembrane region" description="Helical" evidence="6">
    <location>
        <begin position="315"/>
        <end position="334"/>
    </location>
</feature>
<evidence type="ECO:0000256" key="2">
    <source>
        <dbReference type="ARBA" id="ARBA00022475"/>
    </source>
</evidence>
<dbReference type="EMBL" id="JADIMZ010000111">
    <property type="protein sequence ID" value="MBO8433153.1"/>
    <property type="molecule type" value="Genomic_DNA"/>
</dbReference>
<feature type="transmembrane region" description="Helical" evidence="6">
    <location>
        <begin position="346"/>
        <end position="370"/>
    </location>
</feature>
<dbReference type="PANTHER" id="PTHR33529">
    <property type="entry name" value="SLR0882 PROTEIN-RELATED"/>
    <property type="match status" value="1"/>
</dbReference>
<proteinExistence type="predicted"/>
<dbReference type="AlphaFoldDB" id="A0A9D9DUX3"/>
<evidence type="ECO:0000313" key="8">
    <source>
        <dbReference type="Proteomes" id="UP000823612"/>
    </source>
</evidence>
<dbReference type="Proteomes" id="UP000823612">
    <property type="component" value="Unassembled WGS sequence"/>
</dbReference>
<evidence type="ECO:0000256" key="3">
    <source>
        <dbReference type="ARBA" id="ARBA00022692"/>
    </source>
</evidence>
<evidence type="ECO:0000256" key="5">
    <source>
        <dbReference type="ARBA" id="ARBA00023136"/>
    </source>
</evidence>
<reference evidence="7" key="1">
    <citation type="submission" date="2020-10" db="EMBL/GenBank/DDBJ databases">
        <authorList>
            <person name="Gilroy R."/>
        </authorList>
    </citation>
    <scope>NUCLEOTIDE SEQUENCE</scope>
    <source>
        <strain evidence="7">2889</strain>
    </source>
</reference>
<evidence type="ECO:0000256" key="6">
    <source>
        <dbReference type="SAM" id="Phobius"/>
    </source>
</evidence>
<comment type="subcellular location">
    <subcellularLocation>
        <location evidence="1">Cell membrane</location>
        <topology evidence="1">Multi-pass membrane protein</topology>
    </subcellularLocation>
</comment>
<organism evidence="7 8">
    <name type="scientific">Candidatus Pullibacteroides excrementavium</name>
    <dbReference type="NCBI Taxonomy" id="2840905"/>
    <lineage>
        <taxon>Bacteria</taxon>
        <taxon>Pseudomonadati</taxon>
        <taxon>Bacteroidota</taxon>
        <taxon>Bacteroidia</taxon>
        <taxon>Bacteroidales</taxon>
        <taxon>Candidatus Pullibacteroides</taxon>
    </lineage>
</organism>